<dbReference type="InterPro" id="IPR002931">
    <property type="entry name" value="Transglutaminase-like"/>
</dbReference>
<dbReference type="PANTHER" id="PTHR33490:SF3">
    <property type="entry name" value="CONSERVED INTEGRAL MEMBRANE PROTEIN"/>
    <property type="match status" value="1"/>
</dbReference>
<sequence length="197" mass="22614">MHKYLNTSPVIDWKHPQILDLAYDLASGITSHEAISKVCFEWVRDEICHSVDYQMNPVTWRASDVLHYKTGYCYAKSHLLAALLRANGIPAGFCYQRLSIDDTGAPYSLHGFNAVYLPEFGWYRMDARGNRTGVDAQFTPPQERLAFQIQFPEEMDSSNILPEPLKIVIEALQSHTRWDQMLRNLPDVSLEQARIIL</sequence>
<dbReference type="Proteomes" id="UP000738376">
    <property type="component" value="Unassembled WGS sequence"/>
</dbReference>
<evidence type="ECO:0000313" key="2">
    <source>
        <dbReference type="EMBL" id="NMF60460.1"/>
    </source>
</evidence>
<dbReference type="EMBL" id="JAAVJL010000003">
    <property type="protein sequence ID" value="NMF60460.1"/>
    <property type="molecule type" value="Genomic_DNA"/>
</dbReference>
<comment type="caution">
    <text evidence="2">The sequence shown here is derived from an EMBL/GenBank/DDBJ whole genome shotgun (WGS) entry which is preliminary data.</text>
</comment>
<gene>
    <name evidence="2" type="ORF">HC246_21115</name>
</gene>
<protein>
    <submittedName>
        <fullName evidence="2">Transglutaminase family protein</fullName>
    </submittedName>
</protein>
<dbReference type="RefSeq" id="WP_169365411.1">
    <property type="nucleotide sequence ID" value="NZ_JAAVJL010000003.1"/>
</dbReference>
<accession>A0ABX1LY58</accession>
<dbReference type="Pfam" id="PF01841">
    <property type="entry name" value="Transglut_core"/>
    <property type="match status" value="1"/>
</dbReference>
<dbReference type="PANTHER" id="PTHR33490">
    <property type="entry name" value="BLR5614 PROTEIN-RELATED"/>
    <property type="match status" value="1"/>
</dbReference>
<proteinExistence type="predicted"/>
<feature type="domain" description="Transglutaminase-like" evidence="1">
    <location>
        <begin position="65"/>
        <end position="129"/>
    </location>
</feature>
<organism evidence="2 3">
    <name type="scientific">Pseudanabaena yagii GIHE-NHR1</name>
    <dbReference type="NCBI Taxonomy" id="2722753"/>
    <lineage>
        <taxon>Bacteria</taxon>
        <taxon>Bacillati</taxon>
        <taxon>Cyanobacteriota</taxon>
        <taxon>Cyanophyceae</taxon>
        <taxon>Pseudanabaenales</taxon>
        <taxon>Pseudanabaenaceae</taxon>
        <taxon>Pseudanabaena</taxon>
        <taxon>Pseudanabaena yagii</taxon>
    </lineage>
</organism>
<dbReference type="InterPro" id="IPR038765">
    <property type="entry name" value="Papain-like_cys_pep_sf"/>
</dbReference>
<name>A0ABX1LY58_9CYAN</name>
<dbReference type="SMART" id="SM00460">
    <property type="entry name" value="TGc"/>
    <property type="match status" value="1"/>
</dbReference>
<dbReference type="SUPFAM" id="SSF54001">
    <property type="entry name" value="Cysteine proteinases"/>
    <property type="match status" value="1"/>
</dbReference>
<reference evidence="2 3" key="1">
    <citation type="submission" date="2020-03" db="EMBL/GenBank/DDBJ databases">
        <title>Draft Genome Sequence of 2-Methylisoborneol Producing Pseudanabaena yagii Strain GIHE-NHR1 Isolated from North Han River in South Korea.</title>
        <authorList>
            <person name="Jeong J."/>
        </authorList>
    </citation>
    <scope>NUCLEOTIDE SEQUENCE [LARGE SCALE GENOMIC DNA]</scope>
    <source>
        <strain evidence="2 3">GIHE-NHR1</strain>
    </source>
</reference>
<evidence type="ECO:0000259" key="1">
    <source>
        <dbReference type="SMART" id="SM00460"/>
    </source>
</evidence>
<dbReference type="Gene3D" id="3.10.620.30">
    <property type="match status" value="1"/>
</dbReference>
<keyword evidence="3" id="KW-1185">Reference proteome</keyword>
<evidence type="ECO:0000313" key="3">
    <source>
        <dbReference type="Proteomes" id="UP000738376"/>
    </source>
</evidence>